<name>A0AAD4FAG9_9PEZI</name>
<protein>
    <recommendedName>
        <fullName evidence="3">Cellobiose dehydrogenase-like cytochrome domain-containing protein</fullName>
    </recommendedName>
</protein>
<dbReference type="EMBL" id="JAHCVI010000001">
    <property type="protein sequence ID" value="KAG7293678.1"/>
    <property type="molecule type" value="Genomic_DNA"/>
</dbReference>
<feature type="domain" description="Cellobiose dehydrogenase-like cytochrome" evidence="3">
    <location>
        <begin position="40"/>
        <end position="120"/>
    </location>
</feature>
<dbReference type="AlphaFoldDB" id="A0AAD4FAG9"/>
<dbReference type="PANTHER" id="PTHR47797:SF5">
    <property type="entry name" value="CELLOBIOSE DEHYDROGENASE CYTOCHROME DOMAIN-CONTAINING PROTEIN"/>
    <property type="match status" value="1"/>
</dbReference>
<dbReference type="PANTHER" id="PTHR47797">
    <property type="entry name" value="DEHYDROGENASE, PUTATIVE (AFU_ORTHOLOGUE AFUA_8G05805)-RELATED"/>
    <property type="match status" value="1"/>
</dbReference>
<feature type="domain" description="Cellobiose dehydrogenase-like cytochrome" evidence="3">
    <location>
        <begin position="173"/>
        <end position="261"/>
    </location>
</feature>
<dbReference type="Pfam" id="PF16010">
    <property type="entry name" value="CDH-cyt"/>
    <property type="match status" value="2"/>
</dbReference>
<keyword evidence="2" id="KW-0732">Signal</keyword>
<sequence>MYSISNVVSLLLLLLLSSNQSHASPTPGHLETRQSTTKKYCSPTTSICYLEYSWGTSIPVFRIAVPDSASTNAPFDTLLQIVSPISLGWVGFSWGGGMTLNPLTVVWPNGNGATVSSRWSPYDLSFVIALAPAEYLTLILNEPPFPTLIPSLQPLPPQIKQSANKHSPLRPPTSGRTLPSTYSSASYRTVSASRNATHWTVETVCTGCSKWSGGGLSATGVNSFAWAVSKTPVSQPGNSGSSFSIHNNVGMFSESLSAGKVPKATFDAYVKNAR</sequence>
<accession>A0AAD4FAG9</accession>
<organism evidence="4 5">
    <name type="scientific">Staphylotrichum longicolle</name>
    <dbReference type="NCBI Taxonomy" id="669026"/>
    <lineage>
        <taxon>Eukaryota</taxon>
        <taxon>Fungi</taxon>
        <taxon>Dikarya</taxon>
        <taxon>Ascomycota</taxon>
        <taxon>Pezizomycotina</taxon>
        <taxon>Sordariomycetes</taxon>
        <taxon>Sordariomycetidae</taxon>
        <taxon>Sordariales</taxon>
        <taxon>Chaetomiaceae</taxon>
        <taxon>Staphylotrichum</taxon>
    </lineage>
</organism>
<proteinExistence type="predicted"/>
<evidence type="ECO:0000313" key="5">
    <source>
        <dbReference type="Proteomes" id="UP001197093"/>
    </source>
</evidence>
<keyword evidence="5" id="KW-1185">Reference proteome</keyword>
<gene>
    <name evidence="4" type="ORF">NEMBOFW57_003733</name>
</gene>
<dbReference type="Proteomes" id="UP001197093">
    <property type="component" value="Unassembled WGS sequence"/>
</dbReference>
<evidence type="ECO:0000256" key="2">
    <source>
        <dbReference type="SAM" id="SignalP"/>
    </source>
</evidence>
<dbReference type="InterPro" id="IPR015920">
    <property type="entry name" value="Cellobiose_DH-like_cyt"/>
</dbReference>
<feature type="signal peptide" evidence="2">
    <location>
        <begin position="1"/>
        <end position="23"/>
    </location>
</feature>
<comment type="caution">
    <text evidence="4">The sequence shown here is derived from an EMBL/GenBank/DDBJ whole genome shotgun (WGS) entry which is preliminary data.</text>
</comment>
<dbReference type="SUPFAM" id="SSF49344">
    <property type="entry name" value="CBD9-like"/>
    <property type="match status" value="2"/>
</dbReference>
<evidence type="ECO:0000313" key="4">
    <source>
        <dbReference type="EMBL" id="KAG7293678.1"/>
    </source>
</evidence>
<evidence type="ECO:0000256" key="1">
    <source>
        <dbReference type="SAM" id="MobiDB-lite"/>
    </source>
</evidence>
<dbReference type="CDD" id="cd09630">
    <property type="entry name" value="CDH_like_cytochrome"/>
    <property type="match status" value="1"/>
</dbReference>
<evidence type="ECO:0000259" key="3">
    <source>
        <dbReference type="Pfam" id="PF16010"/>
    </source>
</evidence>
<reference evidence="4" key="1">
    <citation type="submission" date="2023-02" db="EMBL/GenBank/DDBJ databases">
        <authorList>
            <person name="Palmer J.M."/>
        </authorList>
    </citation>
    <scope>NUCLEOTIDE SEQUENCE</scope>
    <source>
        <strain evidence="4">FW57</strain>
    </source>
</reference>
<feature type="region of interest" description="Disordered" evidence="1">
    <location>
        <begin position="156"/>
        <end position="182"/>
    </location>
</feature>
<dbReference type="Gene3D" id="2.60.40.1210">
    <property type="entry name" value="Cellobiose dehydrogenase, cytochrome domain"/>
    <property type="match status" value="1"/>
</dbReference>
<feature type="chain" id="PRO_5042067235" description="Cellobiose dehydrogenase-like cytochrome domain-containing protein" evidence="2">
    <location>
        <begin position="24"/>
        <end position="274"/>
    </location>
</feature>